<keyword evidence="1" id="KW-1133">Transmembrane helix</keyword>
<feature type="transmembrane region" description="Helical" evidence="1">
    <location>
        <begin position="34"/>
        <end position="57"/>
    </location>
</feature>
<dbReference type="EMBL" id="JBHRYO010000002">
    <property type="protein sequence ID" value="MFC3756414.1"/>
    <property type="molecule type" value="Genomic_DNA"/>
</dbReference>
<feature type="transmembrane region" description="Helical" evidence="1">
    <location>
        <begin position="69"/>
        <end position="90"/>
    </location>
</feature>
<keyword evidence="1" id="KW-0472">Membrane</keyword>
<reference evidence="3" key="1">
    <citation type="journal article" date="2019" name="Int. J. Syst. Evol. Microbiol.">
        <title>The Global Catalogue of Microorganisms (GCM) 10K type strain sequencing project: providing services to taxonomists for standard genome sequencing and annotation.</title>
        <authorList>
            <consortium name="The Broad Institute Genomics Platform"/>
            <consortium name="The Broad Institute Genome Sequencing Center for Infectious Disease"/>
            <person name="Wu L."/>
            <person name="Ma J."/>
        </authorList>
    </citation>
    <scope>NUCLEOTIDE SEQUENCE [LARGE SCALE GENOMIC DNA]</scope>
    <source>
        <strain evidence="3">CECT 7798</strain>
    </source>
</reference>
<evidence type="ECO:0000256" key="1">
    <source>
        <dbReference type="SAM" id="Phobius"/>
    </source>
</evidence>
<evidence type="ECO:0008006" key="4">
    <source>
        <dbReference type="Google" id="ProtNLM"/>
    </source>
</evidence>
<gene>
    <name evidence="2" type="ORF">ACFONJ_10590</name>
</gene>
<accession>A0ABV7XX87</accession>
<organism evidence="2 3">
    <name type="scientific">Chryseobacterium tructae</name>
    <dbReference type="NCBI Taxonomy" id="1037380"/>
    <lineage>
        <taxon>Bacteria</taxon>
        <taxon>Pseudomonadati</taxon>
        <taxon>Bacteroidota</taxon>
        <taxon>Flavobacteriia</taxon>
        <taxon>Flavobacteriales</taxon>
        <taxon>Weeksellaceae</taxon>
        <taxon>Chryseobacterium group</taxon>
        <taxon>Chryseobacterium</taxon>
    </lineage>
</organism>
<keyword evidence="3" id="KW-1185">Reference proteome</keyword>
<dbReference type="Proteomes" id="UP001595735">
    <property type="component" value="Unassembled WGS sequence"/>
</dbReference>
<sequence length="343" mass="38530">MNKKTTPADLFLGILALLLISVSFYQTWLGLEQIFGPASFVIALVLSLLLLFLCWMLRNAKLAGKPTGSLVGIYIFIASFCFIANFNALYTRFMKTDIYTDELRDINKNFTALENDVESKLSYKYNKATTQNIEIKKKQMMEQIKDPGNKGIGTRAQLLIKDIERLTGQKVDFLTPVGEDYEDLAERMGKQIDNIVSDLSPEERALKNDINNTAFKWNKNIQELLLLSKKDKDGLSQGLIDESLSDYNKLGSRAQTVLGNDKIHFEPVVSKTQQVGKIGFAFEHAIKNFGMYQFVVLAGCILLDFVIVIIILLVTDSGNYSGNNGRSVFTNKRSGKTIIPNNH</sequence>
<dbReference type="RefSeq" id="WP_290296892.1">
    <property type="nucleotide sequence ID" value="NZ_JAUFQR010000001.1"/>
</dbReference>
<keyword evidence="1" id="KW-0812">Transmembrane</keyword>
<protein>
    <recommendedName>
        <fullName evidence="4">DUF4407 domain-containing protein</fullName>
    </recommendedName>
</protein>
<name>A0ABV7XX87_9FLAO</name>
<comment type="caution">
    <text evidence="2">The sequence shown here is derived from an EMBL/GenBank/DDBJ whole genome shotgun (WGS) entry which is preliminary data.</text>
</comment>
<evidence type="ECO:0000313" key="2">
    <source>
        <dbReference type="EMBL" id="MFC3756414.1"/>
    </source>
</evidence>
<evidence type="ECO:0000313" key="3">
    <source>
        <dbReference type="Proteomes" id="UP001595735"/>
    </source>
</evidence>
<proteinExistence type="predicted"/>
<feature type="transmembrane region" description="Helical" evidence="1">
    <location>
        <begin position="291"/>
        <end position="314"/>
    </location>
</feature>